<name>A0A8S5QEY6_9CAUD</name>
<sequence length="86" mass="9827">MSLEDTLAPLARYNMMIEDRFEIVRGTLSNAGIEDGDVREKGSLSNILNNSRAYYHAYRDCINKLVYVETAFKLEGPEAFSLFDKE</sequence>
<reference evidence="1" key="1">
    <citation type="journal article" date="2021" name="Proc. Natl. Acad. Sci. U.S.A.">
        <title>A Catalog of Tens of Thousands of Viruses from Human Metagenomes Reveals Hidden Associations with Chronic Diseases.</title>
        <authorList>
            <person name="Tisza M.J."/>
            <person name="Buck C.B."/>
        </authorList>
    </citation>
    <scope>NUCLEOTIDE SEQUENCE</scope>
    <source>
        <strain evidence="1">Ctbvd11</strain>
    </source>
</reference>
<evidence type="ECO:0000313" key="1">
    <source>
        <dbReference type="EMBL" id="DAE17092.1"/>
    </source>
</evidence>
<proteinExistence type="predicted"/>
<organism evidence="1">
    <name type="scientific">Siphoviridae sp. ctbvd11</name>
    <dbReference type="NCBI Taxonomy" id="2825567"/>
    <lineage>
        <taxon>Viruses</taxon>
        <taxon>Duplodnaviria</taxon>
        <taxon>Heunggongvirae</taxon>
        <taxon>Uroviricota</taxon>
        <taxon>Caudoviricetes</taxon>
    </lineage>
</organism>
<dbReference type="EMBL" id="BK015636">
    <property type="protein sequence ID" value="DAE17092.1"/>
    <property type="molecule type" value="Genomic_DNA"/>
</dbReference>
<accession>A0A8S5QEY6</accession>
<protein>
    <submittedName>
        <fullName evidence="1">Uncharacterized protein</fullName>
    </submittedName>
</protein>